<dbReference type="GO" id="GO:0031012">
    <property type="term" value="C:extracellular matrix"/>
    <property type="evidence" value="ECO:0007669"/>
    <property type="project" value="InterPro"/>
</dbReference>
<dbReference type="InterPro" id="IPR024079">
    <property type="entry name" value="MetalloPept_cat_dom_sf"/>
</dbReference>
<feature type="domain" description="GEVED" evidence="11">
    <location>
        <begin position="667"/>
        <end position="747"/>
    </location>
</feature>
<proteinExistence type="inferred from homology"/>
<keyword evidence="5" id="KW-0732">Signal</keyword>
<gene>
    <name evidence="12" type="ORF">ULMA_19400</name>
</gene>
<dbReference type="GO" id="GO:0005615">
    <property type="term" value="C:extracellular space"/>
    <property type="evidence" value="ECO:0007669"/>
    <property type="project" value="TreeGrafter"/>
</dbReference>
<keyword evidence="8" id="KW-0482">Metalloprotease</keyword>
<evidence type="ECO:0000313" key="12">
    <source>
        <dbReference type="EMBL" id="GER59832.1"/>
    </source>
</evidence>
<feature type="domain" description="Peptidase M10 metallopeptidase" evidence="9">
    <location>
        <begin position="192"/>
        <end position="330"/>
    </location>
</feature>
<dbReference type="PANTHER" id="PTHR10201:SF291">
    <property type="entry name" value="MATRIX METALLOPROTEINASE 1, ISOFORM C-RELATED"/>
    <property type="match status" value="1"/>
</dbReference>
<evidence type="ECO:0000256" key="8">
    <source>
        <dbReference type="ARBA" id="ARBA00023049"/>
    </source>
</evidence>
<evidence type="ECO:0000256" key="1">
    <source>
        <dbReference type="ARBA" id="ARBA00001947"/>
    </source>
</evidence>
<reference evidence="12 13" key="1">
    <citation type="submission" date="2019-08" db="EMBL/GenBank/DDBJ databases">
        <title>Draft genome sequence of Ulvibacter marinus type strain NBRC 109484.</title>
        <authorList>
            <person name="Kawano K."/>
            <person name="Ushijima N."/>
            <person name="Kihara M."/>
            <person name="Itoh H."/>
        </authorList>
    </citation>
    <scope>NUCLEOTIDE SEQUENCE [LARGE SCALE GENOMIC DNA]</scope>
    <source>
        <strain evidence="12 13">NBRC 109484</strain>
    </source>
</reference>
<evidence type="ECO:0000256" key="7">
    <source>
        <dbReference type="ARBA" id="ARBA00022833"/>
    </source>
</evidence>
<comment type="caution">
    <text evidence="12">The sequence shown here is derived from an EMBL/GenBank/DDBJ whole genome shotgun (WGS) entry which is preliminary data.</text>
</comment>
<evidence type="ECO:0008006" key="14">
    <source>
        <dbReference type="Google" id="ProtNLM"/>
    </source>
</evidence>
<dbReference type="Pfam" id="PF00413">
    <property type="entry name" value="Peptidase_M10"/>
    <property type="match status" value="1"/>
</dbReference>
<dbReference type="GO" id="GO:0030198">
    <property type="term" value="P:extracellular matrix organization"/>
    <property type="evidence" value="ECO:0007669"/>
    <property type="project" value="TreeGrafter"/>
</dbReference>
<protein>
    <recommendedName>
        <fullName evidence="14">Por secretion system C-terminal sorting domain-containing protein</fullName>
    </recommendedName>
</protein>
<sequence>MKKSQLITLLVLTSVLFLLITINLNTASHIDNVQSQSVLDIEFSKEEIEGLKKKKAFSIVMPHFKQSFTQAIQETMGTTDSFAGFPATCFAPDTDQSYIDNFYENRNAVANSLGLNNDSRFNIANRWFSTAINGSGLGQGDITTLTWSYVPDGTPIGNGGCSVPGESSDNSNFIAFFNSIYGPPTVTGDYTTAPWHNVFVTMFNSWSEASGLIFVYEPNDDGATVTGFDGVLGTRGDMRISGHDVDGNSNVLACNFFPNNGDMVIDTADAFYINNPTVGTANVLTHEIGHGLGIAHVCPVNETKLMEPFVTVNFLGPQEDDILATNRNYGDPDEGNDTFGSATFLGSNVIPASYSKLQRSIDDDTDVDYFSFTINAPALLSATLSPTGSTYLDGQQNPVDGSCAVGTPFNALNISDLMFEVLNTNGSTVIATANTNSFGEAENLTDVNLPLAGTYFVRVKQQGAQVDNVQMYDLDLSLISAVVLNEDVTISNISSFNELEMGLTNSEQLDFTLSNLGSISQSGIPYEVAINNVVVATETYAPSLPGGTSVTVTVPIMVDLSNFGFYNICITTLLASDENTSNDEFCKTVFHINCIPETTNDCSIDGIKQFVLGSINVDDGLQGCNTDSEIGIEGYSNRTAYITDLDKASGLNTHILQASTLYDIERIKVWIDLNDNGLFTDAGEELLNTTFTITDGTLETFSITIPTNTSNGQKLLRVRAFDALEDPSTTGPCDDIVYGETQDYLVNIINSNSVCIGETKTWVGSWSPAGEPDATNPVVIATNFSGDLEACSLRIESNATLTVPSGNYIRVQGDITVTNGSSLEVEHQGSVVQVLDDAITINDGAINVAVTTPNLIARQFMVVGSPMSTTNQSVFNGAHQVLNHNTDNYVMYTGQAVTGVNFYDDNNNDLANHTGVLNPSEGYIVRPSLTASGAYNYNFNNGTLNSGNVSYNAGFNGTQDNSANLLANPYPSAIDANLLLGDPANATVVTELYFWEHLTAPTTTPGPYGTQNFSMEDISMYNLTGPMPAANDPGTSTMPNGIISTGQGFGIKAKASGSINFTNAMRVTSGNTTLRTSEEMNRLWLKVRQENKNTGSTNLIGFTNAATSGLDVGFDADKMGTSVSLYTHLQDGTEQLSIQAREAFNTSITIPMGFSTYFDEDLTYTISVLNSEGALISNATVYLIDNLLGTITNLNEGDYEFATTGGVFNNRFTVQFENEEILDVTNNLVESVRLFPNPTTDVLQIHSPNALIENIFVYDLQGRVVQENAFEATEQAQLNLNALKSAIYFVKVFTEKGIITKRVIKN</sequence>
<dbReference type="InterPro" id="IPR026444">
    <property type="entry name" value="Secre_tail"/>
</dbReference>
<comment type="cofactor">
    <cofactor evidence="1">
        <name>Zn(2+)</name>
        <dbReference type="ChEBI" id="CHEBI:29105"/>
    </cofactor>
</comment>
<dbReference type="OrthoDB" id="906679at2"/>
<dbReference type="EMBL" id="BKCG01000004">
    <property type="protein sequence ID" value="GER59832.1"/>
    <property type="molecule type" value="Genomic_DNA"/>
</dbReference>
<dbReference type="Proteomes" id="UP000326509">
    <property type="component" value="Unassembled WGS sequence"/>
</dbReference>
<dbReference type="InterPro" id="IPR001818">
    <property type="entry name" value="Pept_M10_metallopeptidase"/>
</dbReference>
<dbReference type="Pfam" id="PF20009">
    <property type="entry name" value="GEVED"/>
    <property type="match status" value="1"/>
</dbReference>
<evidence type="ECO:0000259" key="9">
    <source>
        <dbReference type="Pfam" id="PF00413"/>
    </source>
</evidence>
<keyword evidence="7" id="KW-0862">Zinc</keyword>
<dbReference type="NCBIfam" id="TIGR04183">
    <property type="entry name" value="Por_Secre_tail"/>
    <property type="match status" value="1"/>
</dbReference>
<evidence type="ECO:0000259" key="10">
    <source>
        <dbReference type="Pfam" id="PF18962"/>
    </source>
</evidence>
<dbReference type="Pfam" id="PF18962">
    <property type="entry name" value="Por_Secre_tail"/>
    <property type="match status" value="1"/>
</dbReference>
<accession>A0A5J4IZ83</accession>
<evidence type="ECO:0000256" key="5">
    <source>
        <dbReference type="ARBA" id="ARBA00022729"/>
    </source>
</evidence>
<keyword evidence="3" id="KW-0645">Protease</keyword>
<dbReference type="GO" id="GO:0006508">
    <property type="term" value="P:proteolysis"/>
    <property type="evidence" value="ECO:0007669"/>
    <property type="project" value="UniProtKB-KW"/>
</dbReference>
<dbReference type="GO" id="GO:0008270">
    <property type="term" value="F:zinc ion binding"/>
    <property type="evidence" value="ECO:0007669"/>
    <property type="project" value="InterPro"/>
</dbReference>
<dbReference type="PANTHER" id="PTHR10201">
    <property type="entry name" value="MATRIX METALLOPROTEINASE"/>
    <property type="match status" value="1"/>
</dbReference>
<keyword evidence="4" id="KW-0479">Metal-binding</keyword>
<name>A0A5J4IZ83_9FLAO</name>
<evidence type="ECO:0000256" key="4">
    <source>
        <dbReference type="ARBA" id="ARBA00022723"/>
    </source>
</evidence>
<keyword evidence="13" id="KW-1185">Reference proteome</keyword>
<dbReference type="GO" id="GO:0030574">
    <property type="term" value="P:collagen catabolic process"/>
    <property type="evidence" value="ECO:0007669"/>
    <property type="project" value="TreeGrafter"/>
</dbReference>
<dbReference type="SUPFAM" id="SSF55486">
    <property type="entry name" value="Metalloproteases ('zincins'), catalytic domain"/>
    <property type="match status" value="1"/>
</dbReference>
<dbReference type="RefSeq" id="WP_151674283.1">
    <property type="nucleotide sequence ID" value="NZ_BKCG01000004.1"/>
</dbReference>
<dbReference type="InterPro" id="IPR045474">
    <property type="entry name" value="GEVED"/>
</dbReference>
<organism evidence="12 13">
    <name type="scientific">Patiriisocius marinus</name>
    <dbReference type="NCBI Taxonomy" id="1397112"/>
    <lineage>
        <taxon>Bacteria</taxon>
        <taxon>Pseudomonadati</taxon>
        <taxon>Bacteroidota</taxon>
        <taxon>Flavobacteriia</taxon>
        <taxon>Flavobacteriales</taxon>
        <taxon>Flavobacteriaceae</taxon>
        <taxon>Patiriisocius</taxon>
    </lineage>
</organism>
<comment type="similarity">
    <text evidence="2">Belongs to the peptidase M10A family.</text>
</comment>
<evidence type="ECO:0000313" key="13">
    <source>
        <dbReference type="Proteomes" id="UP000326509"/>
    </source>
</evidence>
<evidence type="ECO:0000256" key="3">
    <source>
        <dbReference type="ARBA" id="ARBA00022670"/>
    </source>
</evidence>
<keyword evidence="6" id="KW-0378">Hydrolase</keyword>
<evidence type="ECO:0000256" key="6">
    <source>
        <dbReference type="ARBA" id="ARBA00022801"/>
    </source>
</evidence>
<evidence type="ECO:0000259" key="11">
    <source>
        <dbReference type="Pfam" id="PF20009"/>
    </source>
</evidence>
<dbReference type="Gene3D" id="3.40.390.10">
    <property type="entry name" value="Collagenase (Catalytic Domain)"/>
    <property type="match status" value="1"/>
</dbReference>
<dbReference type="GO" id="GO:0004222">
    <property type="term" value="F:metalloendopeptidase activity"/>
    <property type="evidence" value="ECO:0007669"/>
    <property type="project" value="InterPro"/>
</dbReference>
<feature type="domain" description="Secretion system C-terminal sorting" evidence="10">
    <location>
        <begin position="1234"/>
        <end position="1304"/>
    </location>
</feature>
<dbReference type="Gene3D" id="2.60.120.380">
    <property type="match status" value="1"/>
</dbReference>
<evidence type="ECO:0000256" key="2">
    <source>
        <dbReference type="ARBA" id="ARBA00010370"/>
    </source>
</evidence>